<reference evidence="1 2" key="1">
    <citation type="submission" date="2017-03" db="EMBL/GenBank/DDBJ databases">
        <title>Genome sequence of Clostridium hungatei DSM 14427.</title>
        <authorList>
            <person name="Poehlein A."/>
            <person name="Daniel R."/>
        </authorList>
    </citation>
    <scope>NUCLEOTIDE SEQUENCE [LARGE SCALE GENOMIC DNA]</scope>
    <source>
        <strain evidence="1 2">DSM 14427</strain>
    </source>
</reference>
<dbReference type="OrthoDB" id="9815193at2"/>
<evidence type="ECO:0008006" key="3">
    <source>
        <dbReference type="Google" id="ProtNLM"/>
    </source>
</evidence>
<accession>A0A1V4SD50</accession>
<organism evidence="1 2">
    <name type="scientific">Ruminiclostridium hungatei</name>
    <name type="common">Clostridium hungatei</name>
    <dbReference type="NCBI Taxonomy" id="48256"/>
    <lineage>
        <taxon>Bacteria</taxon>
        <taxon>Bacillati</taxon>
        <taxon>Bacillota</taxon>
        <taxon>Clostridia</taxon>
        <taxon>Eubacteriales</taxon>
        <taxon>Oscillospiraceae</taxon>
        <taxon>Ruminiclostridium</taxon>
    </lineage>
</organism>
<dbReference type="Gene3D" id="2.60.120.560">
    <property type="entry name" value="Exo-inulinase, domain 1"/>
    <property type="match status" value="1"/>
</dbReference>
<dbReference type="Proteomes" id="UP000191554">
    <property type="component" value="Unassembled WGS sequence"/>
</dbReference>
<keyword evidence="2" id="KW-1185">Reference proteome</keyword>
<dbReference type="STRING" id="48256.CLHUN_42900"/>
<dbReference type="RefSeq" id="WP_080066715.1">
    <property type="nucleotide sequence ID" value="NZ_MZGX01000063.1"/>
</dbReference>
<dbReference type="Gene3D" id="3.40.50.450">
    <property type="match status" value="1"/>
</dbReference>
<proteinExistence type="predicted"/>
<dbReference type="AlphaFoldDB" id="A0A1V4SD50"/>
<name>A0A1V4SD50_RUMHU</name>
<gene>
    <name evidence="1" type="ORF">CLHUN_42900</name>
</gene>
<sequence>MTEIINWLPLSGKVDIANNLISYIPSTLKNINGVEENIVATFASNKNFDNGEIKFNFLFTDKISKFQIVLNSFTSEPQVYIGLNTVDAFSILRLKDSKFDVLSSNGVLGSFNLNTYYDARITVIGSQINLYINGILVSSKEILIKKSQIQIVFFGPSEIKIKDFRVVSQKPKAFVVMQFTEEYNQLYTEVIRPVCESFDLECVRADECITIGSIIEDIINSIKESYVIIADITPNNPNVFYEVGYAHAINKPTILLADKKREKLPFDVSGFRTLFYENNIAGKSVIESKLRRFLDEITLK</sequence>
<dbReference type="SUPFAM" id="SSF52309">
    <property type="entry name" value="N-(deoxy)ribosyltransferase-like"/>
    <property type="match status" value="1"/>
</dbReference>
<evidence type="ECO:0000313" key="2">
    <source>
        <dbReference type="Proteomes" id="UP000191554"/>
    </source>
</evidence>
<dbReference type="EMBL" id="MZGX01000063">
    <property type="protein sequence ID" value="OPX41842.1"/>
    <property type="molecule type" value="Genomic_DNA"/>
</dbReference>
<protein>
    <recommendedName>
        <fullName evidence="3">Nucleoside 2-deoxyribosyltransferase</fullName>
    </recommendedName>
</protein>
<evidence type="ECO:0000313" key="1">
    <source>
        <dbReference type="EMBL" id="OPX41842.1"/>
    </source>
</evidence>
<comment type="caution">
    <text evidence="1">The sequence shown here is derived from an EMBL/GenBank/DDBJ whole genome shotgun (WGS) entry which is preliminary data.</text>
</comment>